<keyword evidence="6" id="KW-1133">Transmembrane helix</keyword>
<dbReference type="InterPro" id="IPR023395">
    <property type="entry name" value="MCP_dom_sf"/>
</dbReference>
<evidence type="ECO:0000256" key="4">
    <source>
        <dbReference type="ARBA" id="ARBA00022692"/>
    </source>
</evidence>
<evidence type="ECO:0000256" key="1">
    <source>
        <dbReference type="ARBA" id="ARBA00004141"/>
    </source>
</evidence>
<feature type="region of interest" description="Disordered" evidence="9">
    <location>
        <begin position="17"/>
        <end position="36"/>
    </location>
</feature>
<comment type="similarity">
    <text evidence="2">Belongs to the mitochondrial carrier (TC 2.A.29) family.</text>
</comment>
<dbReference type="SUPFAM" id="SSF103506">
    <property type="entry name" value="Mitochondrial carrier"/>
    <property type="match status" value="1"/>
</dbReference>
<dbReference type="PANTHER" id="PTHR45939:SF2">
    <property type="entry name" value="CARRIER PROTEIN, PUTATIVE (AFU_ORTHOLOGUE AFUA_2G13870)-RELATED"/>
    <property type="match status" value="1"/>
</dbReference>
<sequence length="760" mass="82671">MNLSDFLVEGRGADTNHDLTVSFSPAPPTGTASPELSSTVADAESSEKCKQLLASMESYLGNFNVEVDQNCAIFSPYLCPYSHWTRAAVSSANRSAGYAVRVDMQTKEQPVTLIYKAAISQSTGEPSPPVPIQQTRFAPAPKPIFTKTAVRKTAQALEEMEESDDDMGFGTFDGDDPSMVTENSTFPLQEMISVPKEDTKTHLKAKIKNASDYTLLSGYASVYGDGSFIRDPISRQLALKKVSTLLLGSPINPNCVSSEVQESHPLRVLSEDRKSRLSQRITIFNSTSTAVDNVKIVDQIPVSEDSQTIVNMSNPALTLPPSSAITIANGKPPQPVDVSSGIKAQWDGTDEPDFDMTALGKDGKINWVCSVPAQEKVNLHLHAIIVETDPGAEHAEMGSGIVGERAHFWRVYASWTFASPERRPAERSGRGRDGWRGRGCTIFDLATPAVPKRTRPLCSVFSISAAQIEGQGLQGLGTRLIATSHSSIFRGYWQFRGQCWLVSPGSRWNKVTNDKVEGETRSRYSCSIKSALAILRRIVTHRGLAGLYDGLKTDTAATLLSNTSKSGQSIQASSAVEAFVALEELSIGFVAGVASRAISTPLALITVRLQDAKDAKEKASDNDDDDELEENPDVVSIVKQIYSTDGLFGFWKAFRSVFLRGHDRGTPSPRQAFIGAAFSNAIGGSFASTSKYLIFEHPVAILYPLMLAKTRLQTSRSRSIMDLWKAAYKRDGLAGLYQGVEVQLLKGFLNQGLTMATKQR</sequence>
<dbReference type="AlphaFoldDB" id="A0A4Y7Q6M3"/>
<keyword evidence="7 8" id="KW-0472">Membrane</keyword>
<dbReference type="GO" id="GO:0015217">
    <property type="term" value="F:ADP transmembrane transporter activity"/>
    <property type="evidence" value="ECO:0007669"/>
    <property type="project" value="TreeGrafter"/>
</dbReference>
<evidence type="ECO:0000256" key="2">
    <source>
        <dbReference type="ARBA" id="ARBA00006375"/>
    </source>
</evidence>
<name>A0A4Y7Q6M3_9AGAM</name>
<dbReference type="Pfam" id="PF13598">
    <property type="entry name" value="DUF4139"/>
    <property type="match status" value="1"/>
</dbReference>
<keyword evidence="3" id="KW-0813">Transport</keyword>
<dbReference type="PROSITE" id="PS50920">
    <property type="entry name" value="SOLCAR"/>
    <property type="match status" value="1"/>
</dbReference>
<feature type="repeat" description="Solcar" evidence="8">
    <location>
        <begin position="671"/>
        <end position="760"/>
    </location>
</feature>
<evidence type="ECO:0000256" key="9">
    <source>
        <dbReference type="SAM" id="MobiDB-lite"/>
    </source>
</evidence>
<dbReference type="EMBL" id="ML170172">
    <property type="protein sequence ID" value="TDL23085.1"/>
    <property type="molecule type" value="Genomic_DNA"/>
</dbReference>
<evidence type="ECO:0000256" key="8">
    <source>
        <dbReference type="PROSITE-ProRule" id="PRU00282"/>
    </source>
</evidence>
<organism evidence="11 12">
    <name type="scientific">Rickenella mellea</name>
    <dbReference type="NCBI Taxonomy" id="50990"/>
    <lineage>
        <taxon>Eukaryota</taxon>
        <taxon>Fungi</taxon>
        <taxon>Dikarya</taxon>
        <taxon>Basidiomycota</taxon>
        <taxon>Agaricomycotina</taxon>
        <taxon>Agaricomycetes</taxon>
        <taxon>Hymenochaetales</taxon>
        <taxon>Rickenellaceae</taxon>
        <taxon>Rickenella</taxon>
    </lineage>
</organism>
<keyword evidence="12" id="KW-1185">Reference proteome</keyword>
<evidence type="ECO:0000256" key="3">
    <source>
        <dbReference type="ARBA" id="ARBA00022448"/>
    </source>
</evidence>
<dbReference type="Proteomes" id="UP000294933">
    <property type="component" value="Unassembled WGS sequence"/>
</dbReference>
<evidence type="ECO:0000313" key="12">
    <source>
        <dbReference type="Proteomes" id="UP000294933"/>
    </source>
</evidence>
<evidence type="ECO:0000256" key="6">
    <source>
        <dbReference type="ARBA" id="ARBA00022989"/>
    </source>
</evidence>
<proteinExistence type="inferred from homology"/>
<dbReference type="GO" id="GO:0016020">
    <property type="term" value="C:membrane"/>
    <property type="evidence" value="ECO:0007669"/>
    <property type="project" value="UniProtKB-SubCell"/>
</dbReference>
<keyword evidence="5" id="KW-0677">Repeat</keyword>
<evidence type="ECO:0000259" key="10">
    <source>
        <dbReference type="Pfam" id="PF13598"/>
    </source>
</evidence>
<dbReference type="InterPro" id="IPR052217">
    <property type="entry name" value="Mito/Peroxisomal_Carrier"/>
</dbReference>
<keyword evidence="4 8" id="KW-0812">Transmembrane</keyword>
<dbReference type="PANTHER" id="PTHR45939">
    <property type="entry name" value="PEROXISOMAL MEMBRANE PROTEIN PMP34-RELATED"/>
    <property type="match status" value="1"/>
</dbReference>
<dbReference type="STRING" id="50990.A0A4Y7Q6M3"/>
<dbReference type="Gene3D" id="1.50.40.10">
    <property type="entry name" value="Mitochondrial carrier domain"/>
    <property type="match status" value="1"/>
</dbReference>
<feature type="domain" description="DUF4139" evidence="10">
    <location>
        <begin position="90"/>
        <end position="380"/>
    </location>
</feature>
<dbReference type="Pfam" id="PF00153">
    <property type="entry name" value="Mito_carr"/>
    <property type="match status" value="2"/>
</dbReference>
<dbReference type="InterPro" id="IPR018108">
    <property type="entry name" value="MCP_transmembrane"/>
</dbReference>
<comment type="subcellular location">
    <subcellularLocation>
        <location evidence="1">Membrane</location>
        <topology evidence="1">Multi-pass membrane protein</topology>
    </subcellularLocation>
</comment>
<reference evidence="11 12" key="1">
    <citation type="submission" date="2018-06" db="EMBL/GenBank/DDBJ databases">
        <title>A transcriptomic atlas of mushroom development highlights an independent origin of complex multicellularity.</title>
        <authorList>
            <consortium name="DOE Joint Genome Institute"/>
            <person name="Krizsan K."/>
            <person name="Almasi E."/>
            <person name="Merenyi Z."/>
            <person name="Sahu N."/>
            <person name="Viragh M."/>
            <person name="Koszo T."/>
            <person name="Mondo S."/>
            <person name="Kiss B."/>
            <person name="Balint B."/>
            <person name="Kues U."/>
            <person name="Barry K."/>
            <person name="Hegedus J.C."/>
            <person name="Henrissat B."/>
            <person name="Johnson J."/>
            <person name="Lipzen A."/>
            <person name="Ohm R."/>
            <person name="Nagy I."/>
            <person name="Pangilinan J."/>
            <person name="Yan J."/>
            <person name="Xiong Y."/>
            <person name="Grigoriev I.V."/>
            <person name="Hibbett D.S."/>
            <person name="Nagy L.G."/>
        </authorList>
    </citation>
    <scope>NUCLEOTIDE SEQUENCE [LARGE SCALE GENOMIC DNA]</scope>
    <source>
        <strain evidence="11 12">SZMC22713</strain>
    </source>
</reference>
<evidence type="ECO:0000256" key="7">
    <source>
        <dbReference type="ARBA" id="ARBA00023136"/>
    </source>
</evidence>
<dbReference type="VEuPathDB" id="FungiDB:BD410DRAFT_803103"/>
<accession>A0A4Y7Q6M3</accession>
<evidence type="ECO:0000313" key="11">
    <source>
        <dbReference type="EMBL" id="TDL23085.1"/>
    </source>
</evidence>
<evidence type="ECO:0000256" key="5">
    <source>
        <dbReference type="ARBA" id="ARBA00022737"/>
    </source>
</evidence>
<dbReference type="InterPro" id="IPR037291">
    <property type="entry name" value="DUF4139"/>
</dbReference>
<dbReference type="OrthoDB" id="18574at2759"/>
<protein>
    <submittedName>
        <fullName evidence="11">Mitochondrial carrier</fullName>
    </submittedName>
</protein>
<gene>
    <name evidence="11" type="ORF">BD410DRAFT_803103</name>
</gene>